<dbReference type="AlphaFoldDB" id="A0A516PVG0"/>
<dbReference type="CDD" id="cd01189">
    <property type="entry name" value="INT_ICEBs1_C_like"/>
    <property type="match status" value="1"/>
</dbReference>
<dbReference type="PANTHER" id="PTHR30629:SF2">
    <property type="entry name" value="PROPHAGE INTEGRASE INTS-RELATED"/>
    <property type="match status" value="1"/>
</dbReference>
<dbReference type="PROSITE" id="PS51898">
    <property type="entry name" value="TYR_RECOMBINASE"/>
    <property type="match status" value="1"/>
</dbReference>
<dbReference type="KEGG" id="mik:FOE78_03770"/>
<dbReference type="Gene3D" id="1.10.150.130">
    <property type="match status" value="1"/>
</dbReference>
<evidence type="ECO:0000256" key="1">
    <source>
        <dbReference type="ARBA" id="ARBA00008857"/>
    </source>
</evidence>
<evidence type="ECO:0000259" key="8">
    <source>
        <dbReference type="PROSITE" id="PS51900"/>
    </source>
</evidence>
<dbReference type="RefSeq" id="WP_143985131.1">
    <property type="nucleotide sequence ID" value="NZ_CP041692.1"/>
</dbReference>
<evidence type="ECO:0000256" key="4">
    <source>
        <dbReference type="ARBA" id="ARBA00023172"/>
    </source>
</evidence>
<keyword evidence="3 5" id="KW-0238">DNA-binding</keyword>
<keyword evidence="2" id="KW-0229">DNA integration</keyword>
<dbReference type="PANTHER" id="PTHR30629">
    <property type="entry name" value="PROPHAGE INTEGRASE"/>
    <property type="match status" value="1"/>
</dbReference>
<dbReference type="Pfam" id="PF14659">
    <property type="entry name" value="Phage_int_SAM_3"/>
    <property type="match status" value="1"/>
</dbReference>
<dbReference type="Gene3D" id="1.10.443.10">
    <property type="entry name" value="Intergrase catalytic core"/>
    <property type="match status" value="1"/>
</dbReference>
<protein>
    <submittedName>
        <fullName evidence="9">Site-specific integrase</fullName>
    </submittedName>
</protein>
<dbReference type="GO" id="GO:0003677">
    <property type="term" value="F:DNA binding"/>
    <property type="evidence" value="ECO:0007669"/>
    <property type="project" value="UniProtKB-UniRule"/>
</dbReference>
<comment type="similarity">
    <text evidence="1">Belongs to the 'phage' integrase family.</text>
</comment>
<proteinExistence type="inferred from homology"/>
<dbReference type="SUPFAM" id="SSF56349">
    <property type="entry name" value="DNA breaking-rejoining enzymes"/>
    <property type="match status" value="1"/>
</dbReference>
<dbReference type="Proteomes" id="UP000319263">
    <property type="component" value="Chromosome"/>
</dbReference>
<name>A0A516PVG0_9ACTN</name>
<dbReference type="InterPro" id="IPR004107">
    <property type="entry name" value="Integrase_SAM-like_N"/>
</dbReference>
<dbReference type="InterPro" id="IPR013762">
    <property type="entry name" value="Integrase-like_cat_sf"/>
</dbReference>
<sequence length="392" mass="43910">MSDQGGGHRRRRRPGEGGVSWSEQRQRWIAEKTVGYDGRGKRIVRKASGRSEAAALRALDKRVRDYRFGLVRGSEHYRVGQAVEDWLDHGQGDADPTTVTRYRSLCARHVVPNLGGRKVRELRPEEVDEWLAGLAVELASSTLRLVKWCLSSAITRAMKRGYVERNVVDLCRTPRGRVGRRSKSLTLKQAEAVLTFTRGDRMHCYIAVSLLTGARTEEMRALRWEHVHLDEDPPLVEVWRSVRAGGDTKTRTSRRTLALPALAVMVLKEHKARQAEARLKATSWADSGLVFATSAGTVMNANNVIRDFRLALQKVPGVVPEEWTPREMRHSFVSLLSDSGLTLEAIADLVGHKDTKTTELVYRHHLRPVIQTGATMMDTLFPLPESKGGEGA</sequence>
<feature type="domain" description="Core-binding (CB)" evidence="8">
    <location>
        <begin position="77"/>
        <end position="158"/>
    </location>
</feature>
<organism evidence="9 10">
    <name type="scientific">Microlunatus elymi</name>
    <dbReference type="NCBI Taxonomy" id="2596828"/>
    <lineage>
        <taxon>Bacteria</taxon>
        <taxon>Bacillati</taxon>
        <taxon>Actinomycetota</taxon>
        <taxon>Actinomycetes</taxon>
        <taxon>Propionibacteriales</taxon>
        <taxon>Propionibacteriaceae</taxon>
        <taxon>Microlunatus</taxon>
    </lineage>
</organism>
<feature type="region of interest" description="Disordered" evidence="6">
    <location>
        <begin position="1"/>
        <end position="24"/>
    </location>
</feature>
<dbReference type="InterPro" id="IPR002104">
    <property type="entry name" value="Integrase_catalytic"/>
</dbReference>
<feature type="domain" description="Tyr recombinase" evidence="7">
    <location>
        <begin position="180"/>
        <end position="378"/>
    </location>
</feature>
<keyword evidence="4" id="KW-0233">DNA recombination</keyword>
<dbReference type="OrthoDB" id="1822491at2"/>
<dbReference type="InterPro" id="IPR050808">
    <property type="entry name" value="Phage_Integrase"/>
</dbReference>
<dbReference type="InterPro" id="IPR044068">
    <property type="entry name" value="CB"/>
</dbReference>
<evidence type="ECO:0000313" key="10">
    <source>
        <dbReference type="Proteomes" id="UP000319263"/>
    </source>
</evidence>
<keyword evidence="10" id="KW-1185">Reference proteome</keyword>
<dbReference type="EMBL" id="CP041692">
    <property type="protein sequence ID" value="QDP95149.1"/>
    <property type="molecule type" value="Genomic_DNA"/>
</dbReference>
<evidence type="ECO:0000256" key="2">
    <source>
        <dbReference type="ARBA" id="ARBA00022908"/>
    </source>
</evidence>
<accession>A0A516PVG0</accession>
<evidence type="ECO:0000256" key="3">
    <source>
        <dbReference type="ARBA" id="ARBA00023125"/>
    </source>
</evidence>
<dbReference type="InterPro" id="IPR010998">
    <property type="entry name" value="Integrase_recombinase_N"/>
</dbReference>
<evidence type="ECO:0000256" key="5">
    <source>
        <dbReference type="PROSITE-ProRule" id="PRU01248"/>
    </source>
</evidence>
<evidence type="ECO:0000256" key="6">
    <source>
        <dbReference type="SAM" id="MobiDB-lite"/>
    </source>
</evidence>
<dbReference type="PROSITE" id="PS51900">
    <property type="entry name" value="CB"/>
    <property type="match status" value="1"/>
</dbReference>
<evidence type="ECO:0000259" key="7">
    <source>
        <dbReference type="PROSITE" id="PS51898"/>
    </source>
</evidence>
<dbReference type="GO" id="GO:0006310">
    <property type="term" value="P:DNA recombination"/>
    <property type="evidence" value="ECO:0007669"/>
    <property type="project" value="UniProtKB-KW"/>
</dbReference>
<evidence type="ECO:0000313" key="9">
    <source>
        <dbReference type="EMBL" id="QDP95149.1"/>
    </source>
</evidence>
<dbReference type="InterPro" id="IPR011010">
    <property type="entry name" value="DNA_brk_join_enz"/>
</dbReference>
<gene>
    <name evidence="9" type="ORF">FOE78_03770</name>
</gene>
<dbReference type="Pfam" id="PF00589">
    <property type="entry name" value="Phage_integrase"/>
    <property type="match status" value="1"/>
</dbReference>
<dbReference type="GO" id="GO:0015074">
    <property type="term" value="P:DNA integration"/>
    <property type="evidence" value="ECO:0007669"/>
    <property type="project" value="UniProtKB-KW"/>
</dbReference>
<reference evidence="9 10" key="1">
    <citation type="submission" date="2019-07" db="EMBL/GenBank/DDBJ databases">
        <title>Microlunatus dokdonensis sp. nov. isolated from the rhizospheric soil of the wild plant Elymus tsukushiensis.</title>
        <authorList>
            <person name="Ghim S.-Y."/>
            <person name="Hwang Y.-J."/>
            <person name="Son J.-S."/>
            <person name="Shin J.-H."/>
        </authorList>
    </citation>
    <scope>NUCLEOTIDE SEQUENCE [LARGE SCALE GENOMIC DNA]</scope>
    <source>
        <strain evidence="9 10">KUDC0627</strain>
    </source>
</reference>